<protein>
    <submittedName>
        <fullName evidence="1">Erythromycin esterase-like protein</fullName>
    </submittedName>
</protein>
<dbReference type="PANTHER" id="PTHR31299:SF0">
    <property type="entry name" value="ESTERASE, PUTATIVE (AFU_ORTHOLOGUE AFUA_1G05850)-RELATED"/>
    <property type="match status" value="1"/>
</dbReference>
<dbReference type="PANTHER" id="PTHR31299">
    <property type="entry name" value="ESTERASE, PUTATIVE (AFU_ORTHOLOGUE AFUA_1G05850)-RELATED"/>
    <property type="match status" value="1"/>
</dbReference>
<keyword evidence="2" id="KW-1185">Reference proteome</keyword>
<dbReference type="Pfam" id="PF05139">
    <property type="entry name" value="Erythro_esteras"/>
    <property type="match status" value="1"/>
</dbReference>
<dbReference type="EMBL" id="JACHMH010000001">
    <property type="protein sequence ID" value="MBB4680242.1"/>
    <property type="molecule type" value="Genomic_DNA"/>
</dbReference>
<dbReference type="GO" id="GO:0046677">
    <property type="term" value="P:response to antibiotic"/>
    <property type="evidence" value="ECO:0007669"/>
    <property type="project" value="InterPro"/>
</dbReference>
<accession>A0A7W7FWG7</accession>
<dbReference type="Gene3D" id="3.30.1870.10">
    <property type="entry name" value="EreA-like, domain 2"/>
    <property type="match status" value="1"/>
</dbReference>
<dbReference type="Proteomes" id="UP000533598">
    <property type="component" value="Unassembled WGS sequence"/>
</dbReference>
<dbReference type="InterPro" id="IPR007815">
    <property type="entry name" value="Emycin_Estase"/>
</dbReference>
<dbReference type="SUPFAM" id="SSF159501">
    <property type="entry name" value="EreA/ChaN-like"/>
    <property type="match status" value="1"/>
</dbReference>
<sequence>MSQDIRDFGTATGELLAFGEPTHQEPAFGQIRNELLVQLADLGFRSIVLETDRVAALLVDDYVQDGTGTLDAALSEGFSHGFGELAANRDLLAWLREYNQDRAPADRIAFHGFDLPTETMNAPSPLSYLEAARDYLGFGLDLASLAGPDERWSRTEAVMDPASSPGATPEADRLHALADDLYTSLHVYAPELIAGTSRARWHRAKIQLTAGLALLSYHRQCAKPMEQNARVSALLENRDAHMARNLLHIREIEADRGPTLVFSSNAHLQRNRAHWRLGEMDLSWVTAGSIVSSLLGDRYAFIAGSLGRSAALGLDEPEPESYEGQLQSQFADWGLTRAASVDPARSRAETNPRQGYFPLDQPTLDGADLVLHISAGDPTAPRATRS</sequence>
<evidence type="ECO:0000313" key="2">
    <source>
        <dbReference type="Proteomes" id="UP000533598"/>
    </source>
</evidence>
<dbReference type="CDD" id="cd14728">
    <property type="entry name" value="Ere-like"/>
    <property type="match status" value="1"/>
</dbReference>
<organism evidence="1 2">
    <name type="scientific">Crossiella cryophila</name>
    <dbReference type="NCBI Taxonomy" id="43355"/>
    <lineage>
        <taxon>Bacteria</taxon>
        <taxon>Bacillati</taxon>
        <taxon>Actinomycetota</taxon>
        <taxon>Actinomycetes</taxon>
        <taxon>Pseudonocardiales</taxon>
        <taxon>Pseudonocardiaceae</taxon>
        <taxon>Crossiella</taxon>
    </lineage>
</organism>
<proteinExistence type="predicted"/>
<dbReference type="AlphaFoldDB" id="A0A7W7FWG7"/>
<comment type="caution">
    <text evidence="1">The sequence shown here is derived from an EMBL/GenBank/DDBJ whole genome shotgun (WGS) entry which is preliminary data.</text>
</comment>
<reference evidence="1 2" key="1">
    <citation type="submission" date="2020-08" db="EMBL/GenBank/DDBJ databases">
        <title>Sequencing the genomes of 1000 actinobacteria strains.</title>
        <authorList>
            <person name="Klenk H.-P."/>
        </authorList>
    </citation>
    <scope>NUCLEOTIDE SEQUENCE [LARGE SCALE GENOMIC DNA]</scope>
    <source>
        <strain evidence="1 2">DSM 44230</strain>
    </source>
</reference>
<gene>
    <name evidence="1" type="ORF">HNR67_006360</name>
</gene>
<name>A0A7W7FWG7_9PSEU</name>
<evidence type="ECO:0000313" key="1">
    <source>
        <dbReference type="EMBL" id="MBB4680242.1"/>
    </source>
</evidence>
<dbReference type="RefSeq" id="WP_185005895.1">
    <property type="nucleotide sequence ID" value="NZ_BAAAUI010000009.1"/>
</dbReference>
<dbReference type="InterPro" id="IPR052036">
    <property type="entry name" value="Hydrolase/PRTase-associated"/>
</dbReference>